<keyword evidence="4" id="KW-1185">Reference proteome</keyword>
<dbReference type="InterPro" id="IPR056690">
    <property type="entry name" value="DUF7788"/>
</dbReference>
<accession>A0A6A4GVL8</accession>
<feature type="domain" description="DUF7788" evidence="2">
    <location>
        <begin position="457"/>
        <end position="682"/>
    </location>
</feature>
<feature type="domain" description="DUF2828" evidence="1">
    <location>
        <begin position="65"/>
        <end position="200"/>
    </location>
</feature>
<sequence length="694" mass="78145">MASTSNTLTTQKFTIPHVPELYDSNFLDVLLPPSDASEEAMLVDTPVPKNAMLDALQAHNNQTYTENGAPALSSTLSPTVDAFSGLNSYSDAAQLDQLLHASWKEDPGLTLRLCWQLRSIHDGKSEKEGFYRAFGWLYKTHPRTAIANLHMLVSPVCANKKRPEYPFSHGYWKDLLNILALATTDELDVMEAKFLHHPRSPYTIQLPKLMLVQLLQRRPVPKLSALGLPKERHEILLRRLETPKYRALYVAVTRLFVDQLIKDIQVVHELRKLSPNEDRIPLLKKISLAGKWAPSPGASHDKVTNIATAISLLLNYHRSSISQPFPSAVANFDPTQSLTDPLLRDGYAILRSYLGRWILAPLRSITLVPEPLMSANRWSSIQYNRVASLCMKRNTELFFKHDPERFQQYLMDVESGKKKINGATLLPHQIVMEVYKHSLGQYDHSEQNLKESGALENSIAICDVSGSMGSLLGDVKRASRNPSPIAPAISLSLILAQLAKPPFNNGFITFSAHPKFVTLDPSLSLAQTIERMSSADWGMNTDFNAVFLKLLLPLAVKNKIPKEEMIKQLFVFSDMQFDSARQDTYSNTDSWKTNHDEIVEAYTKAGYDVPRIIYWDLAGYGTAEVTAEREGVALMNGFSPSMMKVFMGEEDQENDEWEKVGKTEKEIDEERFNPVNVMKRAVMKPSFDGLVVLD</sequence>
<dbReference type="Proteomes" id="UP000799118">
    <property type="component" value="Unassembled WGS sequence"/>
</dbReference>
<protein>
    <submittedName>
        <fullName evidence="3">Uncharacterized protein</fullName>
    </submittedName>
</protein>
<feature type="domain" description="DUF2828" evidence="1">
    <location>
        <begin position="230"/>
        <end position="444"/>
    </location>
</feature>
<evidence type="ECO:0000313" key="3">
    <source>
        <dbReference type="EMBL" id="KAE9389801.1"/>
    </source>
</evidence>
<evidence type="ECO:0000313" key="4">
    <source>
        <dbReference type="Proteomes" id="UP000799118"/>
    </source>
</evidence>
<name>A0A6A4GVL8_9AGAR</name>
<dbReference type="AlphaFoldDB" id="A0A6A4GVL8"/>
<dbReference type="InterPro" id="IPR011205">
    <property type="entry name" value="UCP015417_vWA"/>
</dbReference>
<dbReference type="PANTHER" id="PTHR31373">
    <property type="entry name" value="OS06G0652100 PROTEIN"/>
    <property type="match status" value="1"/>
</dbReference>
<dbReference type="SUPFAM" id="SSF53300">
    <property type="entry name" value="vWA-like"/>
    <property type="match status" value="1"/>
</dbReference>
<gene>
    <name evidence="3" type="ORF">BT96DRAFT_926353</name>
</gene>
<dbReference type="PIRSF" id="PIRSF015417">
    <property type="entry name" value="T31B5_30_vWA"/>
    <property type="match status" value="1"/>
</dbReference>
<dbReference type="EMBL" id="ML769682">
    <property type="protein sequence ID" value="KAE9389801.1"/>
    <property type="molecule type" value="Genomic_DNA"/>
</dbReference>
<dbReference type="Pfam" id="PF25043">
    <property type="entry name" value="DUF7788"/>
    <property type="match status" value="1"/>
</dbReference>
<dbReference type="Pfam" id="PF11443">
    <property type="entry name" value="DUF2828"/>
    <property type="match status" value="2"/>
</dbReference>
<organism evidence="3 4">
    <name type="scientific">Gymnopus androsaceus JB14</name>
    <dbReference type="NCBI Taxonomy" id="1447944"/>
    <lineage>
        <taxon>Eukaryota</taxon>
        <taxon>Fungi</taxon>
        <taxon>Dikarya</taxon>
        <taxon>Basidiomycota</taxon>
        <taxon>Agaricomycotina</taxon>
        <taxon>Agaricomycetes</taxon>
        <taxon>Agaricomycetidae</taxon>
        <taxon>Agaricales</taxon>
        <taxon>Marasmiineae</taxon>
        <taxon>Omphalotaceae</taxon>
        <taxon>Gymnopus</taxon>
    </lineage>
</organism>
<dbReference type="PANTHER" id="PTHR31373:SF27">
    <property type="entry name" value="TROVE DOMAIN-CONTAINING PROTEIN"/>
    <property type="match status" value="1"/>
</dbReference>
<reference evidence="3" key="1">
    <citation type="journal article" date="2019" name="Environ. Microbiol.">
        <title>Fungal ecological strategies reflected in gene transcription - a case study of two litter decomposers.</title>
        <authorList>
            <person name="Barbi F."/>
            <person name="Kohler A."/>
            <person name="Barry K."/>
            <person name="Baskaran P."/>
            <person name="Daum C."/>
            <person name="Fauchery L."/>
            <person name="Ihrmark K."/>
            <person name="Kuo A."/>
            <person name="LaButti K."/>
            <person name="Lipzen A."/>
            <person name="Morin E."/>
            <person name="Grigoriev I.V."/>
            <person name="Henrissat B."/>
            <person name="Lindahl B."/>
            <person name="Martin F."/>
        </authorList>
    </citation>
    <scope>NUCLEOTIDE SEQUENCE</scope>
    <source>
        <strain evidence="3">JB14</strain>
    </source>
</reference>
<dbReference type="InterPro" id="IPR036465">
    <property type="entry name" value="vWFA_dom_sf"/>
</dbReference>
<dbReference type="InterPro" id="IPR058580">
    <property type="entry name" value="DUF2828"/>
</dbReference>
<dbReference type="Gene3D" id="3.40.50.410">
    <property type="entry name" value="von Willebrand factor, type A domain"/>
    <property type="match status" value="1"/>
</dbReference>
<evidence type="ECO:0000259" key="2">
    <source>
        <dbReference type="Pfam" id="PF25043"/>
    </source>
</evidence>
<evidence type="ECO:0000259" key="1">
    <source>
        <dbReference type="Pfam" id="PF11443"/>
    </source>
</evidence>
<proteinExistence type="predicted"/>
<dbReference type="OrthoDB" id="1149618at2759"/>